<evidence type="ECO:0000313" key="1">
    <source>
        <dbReference type="EMBL" id="XCG58106.1"/>
    </source>
</evidence>
<proteinExistence type="predicted"/>
<dbReference type="AlphaFoldDB" id="A0AAU8DFN5"/>
<gene>
    <name evidence="1" type="ORF">ABVK49_27870</name>
</gene>
<organism evidence="1">
    <name type="scientific">Mesorhizobium sp. WSM2239</name>
    <dbReference type="NCBI Taxonomy" id="3228852"/>
    <lineage>
        <taxon>Bacteria</taxon>
        <taxon>Pseudomonadati</taxon>
        <taxon>Pseudomonadota</taxon>
        <taxon>Alphaproteobacteria</taxon>
        <taxon>Hyphomicrobiales</taxon>
        <taxon>Phyllobacteriaceae</taxon>
        <taxon>Mesorhizobium</taxon>
    </lineage>
</organism>
<dbReference type="EMBL" id="CP159249">
    <property type="protein sequence ID" value="XCG58106.1"/>
    <property type="molecule type" value="Genomic_DNA"/>
</dbReference>
<protein>
    <submittedName>
        <fullName evidence="1">Uncharacterized protein</fullName>
    </submittedName>
</protein>
<accession>A0AAU8DFN5</accession>
<sequence>MHSAALLVDRVPAHLPGAEGAFIELCGLGGAVHGEVSHDAAKDARISCTSEVAAAADVVAMSLLLFS</sequence>
<name>A0AAU8DFN5_9HYPH</name>
<reference evidence="1" key="1">
    <citation type="submission" date="2024-06" db="EMBL/GenBank/DDBJ databases">
        <title>Mesorhizobium karijinii sp. nov., a symbiont of the iconic Swainsona formosa from arid Australia.</title>
        <authorList>
            <person name="Hill Y.J."/>
            <person name="Watkin E.L.J."/>
            <person name="O'Hara G.W."/>
            <person name="Terpolilli J."/>
            <person name="Tye M.L."/>
            <person name="Kohlmeier M.G."/>
        </authorList>
    </citation>
    <scope>NUCLEOTIDE SEQUENCE</scope>
    <source>
        <strain evidence="1">WSM2239</strain>
    </source>
</reference>